<reference evidence="3 4" key="1">
    <citation type="submission" date="2016-03" db="EMBL/GenBank/DDBJ databases">
        <title>Speciation and ecological success in dimly lit waters: horizontal gene transfer in a green sulfur bacteria bloom unveiled by metagenomic assembly.</title>
        <authorList>
            <person name="Llorens-Mares T."/>
            <person name="Liu Z."/>
            <person name="Allen L.Z."/>
            <person name="Rusch D.B."/>
            <person name="Craig M.T."/>
            <person name="Dupont C.L."/>
            <person name="Bryant D.A."/>
            <person name="Casamayor E.O."/>
        </authorList>
    </citation>
    <scope>NUCLEOTIDE SEQUENCE [LARGE SCALE GENOMIC DNA]</scope>
    <source>
        <strain evidence="3">CIII</strain>
    </source>
</reference>
<dbReference type="InterPro" id="IPR057666">
    <property type="entry name" value="DrpA_SLOG"/>
</dbReference>
<dbReference type="GO" id="GO:0009294">
    <property type="term" value="P:DNA-mediated transformation"/>
    <property type="evidence" value="ECO:0007669"/>
    <property type="project" value="InterPro"/>
</dbReference>
<feature type="domain" description="Smf/DprA SLOG" evidence="2">
    <location>
        <begin position="72"/>
        <end position="281"/>
    </location>
</feature>
<evidence type="ECO:0000256" key="1">
    <source>
        <dbReference type="ARBA" id="ARBA00006525"/>
    </source>
</evidence>
<organism evidence="3 4">
    <name type="scientific">Pelodictyon luteolum</name>
    <dbReference type="NCBI Taxonomy" id="1100"/>
    <lineage>
        <taxon>Bacteria</taxon>
        <taxon>Pseudomonadati</taxon>
        <taxon>Chlorobiota</taxon>
        <taxon>Chlorobiia</taxon>
        <taxon>Chlorobiales</taxon>
        <taxon>Chlorobiaceae</taxon>
        <taxon>Chlorobium/Pelodictyon group</taxon>
        <taxon>Pelodictyon</taxon>
    </lineage>
</organism>
<dbReference type="PANTHER" id="PTHR43022">
    <property type="entry name" value="PROTEIN SMF"/>
    <property type="match status" value="1"/>
</dbReference>
<dbReference type="SUPFAM" id="SSF102405">
    <property type="entry name" value="MCP/YpsA-like"/>
    <property type="match status" value="1"/>
</dbReference>
<protein>
    <submittedName>
        <fullName evidence="3">DNA processing protein DprA</fullName>
    </submittedName>
</protein>
<dbReference type="Gene3D" id="3.40.50.450">
    <property type="match status" value="1"/>
</dbReference>
<sequence length="291" mass="30744">MGPAKTKALLASVTEPAELAGLSRNRLALIPGIGEQLSGEIHSFFHRPMGLQQSLDEALRQLEELHRLGGRMMTILDPDYPPLLREIYDPPACLFIRGTLPPPPQPGLAVVGTRHSSTYGKACAALFSGGLAACGITIYSGLAYGIDMAAHEAALKAGGTTVAVLASGIDTVYTDPKGRLWPKIIEQGALISEEWIGSELSAGKFPKRNRIISGITSGTIVIESALKGGSLITASSALEQNREVFAVPGSIFSAHSEGTNMLIQEGRAKPVMKIDDVLAEFGTMLPSSRKG</sequence>
<comment type="caution">
    <text evidence="3">The sequence shown here is derived from an EMBL/GenBank/DDBJ whole genome shotgun (WGS) entry which is preliminary data.</text>
</comment>
<dbReference type="NCBIfam" id="TIGR00732">
    <property type="entry name" value="dprA"/>
    <property type="match status" value="1"/>
</dbReference>
<dbReference type="PANTHER" id="PTHR43022:SF1">
    <property type="entry name" value="PROTEIN SMF"/>
    <property type="match status" value="1"/>
</dbReference>
<evidence type="ECO:0000313" key="4">
    <source>
        <dbReference type="Proteomes" id="UP000076481"/>
    </source>
</evidence>
<dbReference type="Proteomes" id="UP000076481">
    <property type="component" value="Unassembled WGS sequence"/>
</dbReference>
<evidence type="ECO:0000259" key="2">
    <source>
        <dbReference type="Pfam" id="PF02481"/>
    </source>
</evidence>
<proteinExistence type="inferred from homology"/>
<dbReference type="EMBL" id="LVWG01000035">
    <property type="protein sequence ID" value="KZK73633.1"/>
    <property type="molecule type" value="Genomic_DNA"/>
</dbReference>
<gene>
    <name evidence="3" type="ORF">A3K90_08450</name>
</gene>
<dbReference type="Pfam" id="PF02481">
    <property type="entry name" value="DNA_processg_A"/>
    <property type="match status" value="1"/>
</dbReference>
<dbReference type="InterPro" id="IPR003488">
    <property type="entry name" value="DprA"/>
</dbReference>
<comment type="similarity">
    <text evidence="1">Belongs to the DprA/Smf family.</text>
</comment>
<accession>A0A165L6K7</accession>
<name>A0A165L6K7_PELLU</name>
<evidence type="ECO:0000313" key="3">
    <source>
        <dbReference type="EMBL" id="KZK73633.1"/>
    </source>
</evidence>
<dbReference type="AlphaFoldDB" id="A0A165L6K7"/>